<evidence type="ECO:0000256" key="2">
    <source>
        <dbReference type="ARBA" id="ARBA00022771"/>
    </source>
</evidence>
<evidence type="ECO:0000256" key="3">
    <source>
        <dbReference type="ARBA" id="ARBA00022833"/>
    </source>
</evidence>
<dbReference type="GO" id="GO:1990837">
    <property type="term" value="F:sequence-specific double-stranded DNA binding"/>
    <property type="evidence" value="ECO:0007669"/>
    <property type="project" value="TreeGrafter"/>
</dbReference>
<dbReference type="GO" id="GO:0005634">
    <property type="term" value="C:nucleus"/>
    <property type="evidence" value="ECO:0007669"/>
    <property type="project" value="TreeGrafter"/>
</dbReference>
<evidence type="ECO:0000256" key="1">
    <source>
        <dbReference type="ARBA" id="ARBA00022723"/>
    </source>
</evidence>
<dbReference type="PANTHER" id="PTHR34396">
    <property type="entry name" value="OS03G0264950 PROTEIN-RELATED"/>
    <property type="match status" value="1"/>
</dbReference>
<dbReference type="AlphaFoldDB" id="A0A915Z035"/>
<dbReference type="PROSITE" id="PS50808">
    <property type="entry name" value="ZF_BED"/>
    <property type="match status" value="1"/>
</dbReference>
<evidence type="ECO:0000256" key="4">
    <source>
        <dbReference type="PROSITE-ProRule" id="PRU00027"/>
    </source>
</evidence>
<dbReference type="InterPro" id="IPR003656">
    <property type="entry name" value="Znf_BED"/>
</dbReference>
<evidence type="ECO:0000313" key="6">
    <source>
        <dbReference type="EMBL" id="CAB5356568.1"/>
    </source>
</evidence>
<keyword evidence="3" id="KW-0862">Zinc</keyword>
<dbReference type="OrthoDB" id="2375559at2759"/>
<dbReference type="VEuPathDB" id="FungiDB:RhiirFUN_010807"/>
<dbReference type="Proteomes" id="UP000684084">
    <property type="component" value="Unassembled WGS sequence"/>
</dbReference>
<feature type="domain" description="BED-type" evidence="5">
    <location>
        <begin position="6"/>
        <end position="60"/>
    </location>
</feature>
<evidence type="ECO:0000313" key="7">
    <source>
        <dbReference type="Proteomes" id="UP000684084"/>
    </source>
</evidence>
<dbReference type="GO" id="GO:0008270">
    <property type="term" value="F:zinc ion binding"/>
    <property type="evidence" value="ECO:0007669"/>
    <property type="project" value="UniProtKB-KW"/>
</dbReference>
<name>A0A915Z035_9GLOM</name>
<organism evidence="6 7">
    <name type="scientific">Rhizophagus irregularis</name>
    <dbReference type="NCBI Taxonomy" id="588596"/>
    <lineage>
        <taxon>Eukaryota</taxon>
        <taxon>Fungi</taxon>
        <taxon>Fungi incertae sedis</taxon>
        <taxon>Mucoromycota</taxon>
        <taxon>Glomeromycotina</taxon>
        <taxon>Glomeromycetes</taxon>
        <taxon>Glomerales</taxon>
        <taxon>Glomeraceae</taxon>
        <taxon>Rhizophagus</taxon>
    </lineage>
</organism>
<evidence type="ECO:0000259" key="5">
    <source>
        <dbReference type="PROSITE" id="PS50808"/>
    </source>
</evidence>
<keyword evidence="1" id="KW-0479">Metal-binding</keyword>
<dbReference type="PANTHER" id="PTHR34396:SF25">
    <property type="entry name" value="BOUNDARY ELEMENT ASSOCIATED FACTOR"/>
    <property type="match status" value="1"/>
</dbReference>
<accession>A0A915Z035</accession>
<reference evidence="6" key="1">
    <citation type="submission" date="2020-05" db="EMBL/GenBank/DDBJ databases">
        <authorList>
            <person name="Rincon C."/>
            <person name="Sanders R I."/>
            <person name="Robbins C."/>
            <person name="Chaturvedi A."/>
        </authorList>
    </citation>
    <scope>NUCLEOTIDE SEQUENCE</scope>
    <source>
        <strain evidence="6">CHB12</strain>
    </source>
</reference>
<sequence>MIRKERKKGPVWELFNSGNKNDDSHPHVQCKYCSKAFQRAVPERMQTHLDKKCPKAPINSKSQSVQKNATSIYIIDHIGHTNEEMLRKKKPVWENFNVIGKYDDSHPHVQCKYCYKEFKRAVPQRMQVHIENCLEASNNAKLQSKIQNTTSTIDNINDHMSEDEQKFLESLLAKALSSAEIPSSFVDNPLRPIKIFK</sequence>
<gene>
    <name evidence="6" type="ORF">CHRIB12_LOCUS6383</name>
</gene>
<dbReference type="GO" id="GO:0006357">
    <property type="term" value="P:regulation of transcription by RNA polymerase II"/>
    <property type="evidence" value="ECO:0007669"/>
    <property type="project" value="TreeGrafter"/>
</dbReference>
<proteinExistence type="predicted"/>
<dbReference type="EMBL" id="CAGKOT010000010">
    <property type="protein sequence ID" value="CAB5356568.1"/>
    <property type="molecule type" value="Genomic_DNA"/>
</dbReference>
<comment type="caution">
    <text evidence="6">The sequence shown here is derived from an EMBL/GenBank/DDBJ whole genome shotgun (WGS) entry which is preliminary data.</text>
</comment>
<dbReference type="InterPro" id="IPR053031">
    <property type="entry name" value="Cuticle_assoc_protein"/>
</dbReference>
<keyword evidence="2 4" id="KW-0863">Zinc-finger</keyword>
<protein>
    <recommendedName>
        <fullName evidence="5">BED-type domain-containing protein</fullName>
    </recommendedName>
</protein>